<keyword evidence="2" id="KW-0472">Membrane</keyword>
<dbReference type="EMBL" id="LAZR01006509">
    <property type="protein sequence ID" value="KKM91623.1"/>
    <property type="molecule type" value="Genomic_DNA"/>
</dbReference>
<feature type="transmembrane region" description="Helical" evidence="2">
    <location>
        <begin position="6"/>
        <end position="24"/>
    </location>
</feature>
<organism evidence="3">
    <name type="scientific">marine sediment metagenome</name>
    <dbReference type="NCBI Taxonomy" id="412755"/>
    <lineage>
        <taxon>unclassified sequences</taxon>
        <taxon>metagenomes</taxon>
        <taxon>ecological metagenomes</taxon>
    </lineage>
</organism>
<dbReference type="AlphaFoldDB" id="A0A0F9LDR8"/>
<evidence type="ECO:0000256" key="2">
    <source>
        <dbReference type="SAM" id="Phobius"/>
    </source>
</evidence>
<feature type="region of interest" description="Disordered" evidence="1">
    <location>
        <begin position="44"/>
        <end position="68"/>
    </location>
</feature>
<keyword evidence="2" id="KW-0812">Transmembrane</keyword>
<comment type="caution">
    <text evidence="3">The sequence shown here is derived from an EMBL/GenBank/DDBJ whole genome shotgun (WGS) entry which is preliminary data.</text>
</comment>
<name>A0A0F9LDR8_9ZZZZ</name>
<evidence type="ECO:0000313" key="3">
    <source>
        <dbReference type="EMBL" id="KKM91623.1"/>
    </source>
</evidence>
<reference evidence="3" key="1">
    <citation type="journal article" date="2015" name="Nature">
        <title>Complex archaea that bridge the gap between prokaryotes and eukaryotes.</title>
        <authorList>
            <person name="Spang A."/>
            <person name="Saw J.H."/>
            <person name="Jorgensen S.L."/>
            <person name="Zaremba-Niedzwiedzka K."/>
            <person name="Martijn J."/>
            <person name="Lind A.E."/>
            <person name="van Eijk R."/>
            <person name="Schleper C."/>
            <person name="Guy L."/>
            <person name="Ettema T.J."/>
        </authorList>
    </citation>
    <scope>NUCLEOTIDE SEQUENCE</scope>
</reference>
<accession>A0A0F9LDR8</accession>
<sequence>MPELYVPVVLWLAVQTVLLIAAWARMQTQIGHMADSLSRLWKSHDELHPRSANPGEPEHNGHNHEESE</sequence>
<evidence type="ECO:0000256" key="1">
    <source>
        <dbReference type="SAM" id="MobiDB-lite"/>
    </source>
</evidence>
<feature type="compositionally biased region" description="Basic and acidic residues" evidence="1">
    <location>
        <begin position="56"/>
        <end position="68"/>
    </location>
</feature>
<keyword evidence="2" id="KW-1133">Transmembrane helix</keyword>
<protein>
    <submittedName>
        <fullName evidence="3">Uncharacterized protein</fullName>
    </submittedName>
</protein>
<proteinExistence type="predicted"/>
<gene>
    <name evidence="3" type="ORF">LCGC14_1226710</name>
</gene>